<evidence type="ECO:0000259" key="1">
    <source>
        <dbReference type="Pfam" id="PF00931"/>
    </source>
</evidence>
<gene>
    <name evidence="2" type="ORF">CC78DRAFT_531667</name>
</gene>
<protein>
    <recommendedName>
        <fullName evidence="1">NB-ARC domain-containing protein</fullName>
    </recommendedName>
</protein>
<dbReference type="Proteomes" id="UP000800093">
    <property type="component" value="Unassembled WGS sequence"/>
</dbReference>
<dbReference type="PRINTS" id="PR00364">
    <property type="entry name" value="DISEASERSIST"/>
</dbReference>
<dbReference type="AlphaFoldDB" id="A0A9P4KH10"/>
<dbReference type="Pfam" id="PF00931">
    <property type="entry name" value="NB-ARC"/>
    <property type="match status" value="1"/>
</dbReference>
<comment type="caution">
    <text evidence="2">The sequence shown here is derived from an EMBL/GenBank/DDBJ whole genome shotgun (WGS) entry which is preliminary data.</text>
</comment>
<sequence length="390" mass="43790">MEMLEAAQREYNNDQVQSTALEVLQPGNVYLQEVVDGFLKKMRGQTSKTRIACFYELKASDVGKIVGGQSRTRFVVSESSGCLDLSDATSKYSLSRTHFNMNKFGKATEEDFETVAEVIEGMVNESPKLVWARSQSDYGKHKVDFHLKGVPTVGKFVQRDAEMRELEQLLVKNTAAVRRQKVVVLHGLGGIGKTQLAVEFARKHHHCFSSIFWVDGASEASLKQSFASIMRTLPQDELTADGVEMLKLSTIDVNVAVHECLRWLSLPTNQHWLVIFDNVDRDYHDKDDVQAFNVKTYFPSTDYGSILVTSRLASLQRLGSGLKVRTVDTEQAREILENNAGRAIDNAGIVLKRLDGLPLALTQAGSYMQETNMSALSYTKYYNSTWKRLI</sequence>
<reference evidence="3" key="1">
    <citation type="journal article" date="2020" name="Stud. Mycol.">
        <title>101 Dothideomycetes genomes: A test case for predicting lifestyles and emergence of pathogens.</title>
        <authorList>
            <person name="Haridas S."/>
            <person name="Albert R."/>
            <person name="Binder M."/>
            <person name="Bloem J."/>
            <person name="LaButti K."/>
            <person name="Salamov A."/>
            <person name="Andreopoulos B."/>
            <person name="Baker S."/>
            <person name="Barry K."/>
            <person name="Bills G."/>
            <person name="Bluhm B."/>
            <person name="Cannon C."/>
            <person name="Castanera R."/>
            <person name="Culley D."/>
            <person name="Daum C."/>
            <person name="Ezra D."/>
            <person name="Gonzalez J."/>
            <person name="Henrissat B."/>
            <person name="Kuo A."/>
            <person name="Liang C."/>
            <person name="Lipzen A."/>
            <person name="Lutzoni F."/>
            <person name="Magnuson J."/>
            <person name="Mondo S."/>
            <person name="Nolan M."/>
            <person name="Ohm R."/>
            <person name="Pangilinan J."/>
            <person name="Park H.-J."/>
            <person name="Ramirez L."/>
            <person name="Alfaro M."/>
            <person name="Sun H."/>
            <person name="Tritt A."/>
            <person name="Yoshinaga Y."/>
            <person name="Zwiers L.-H."/>
            <person name="Turgeon B."/>
            <person name="Goodwin S."/>
            <person name="Spatafora J."/>
            <person name="Crous P."/>
            <person name="Grigoriev I."/>
        </authorList>
    </citation>
    <scope>NUCLEOTIDE SEQUENCE [LARGE SCALE GENOMIC DNA]</scope>
    <source>
        <strain evidence="3">CBS 304.66</strain>
    </source>
</reference>
<keyword evidence="3" id="KW-1185">Reference proteome</keyword>
<dbReference type="InterPro" id="IPR002182">
    <property type="entry name" value="NB-ARC"/>
</dbReference>
<dbReference type="GO" id="GO:0043531">
    <property type="term" value="F:ADP binding"/>
    <property type="evidence" value="ECO:0007669"/>
    <property type="project" value="InterPro"/>
</dbReference>
<proteinExistence type="predicted"/>
<dbReference type="SUPFAM" id="SSF52540">
    <property type="entry name" value="P-loop containing nucleoside triphosphate hydrolases"/>
    <property type="match status" value="1"/>
</dbReference>
<dbReference type="Gene3D" id="3.40.50.300">
    <property type="entry name" value="P-loop containing nucleotide triphosphate hydrolases"/>
    <property type="match status" value="1"/>
</dbReference>
<dbReference type="InterPro" id="IPR027417">
    <property type="entry name" value="P-loop_NTPase"/>
</dbReference>
<organism evidence="2 3">
    <name type="scientific">Lojkania enalia</name>
    <dbReference type="NCBI Taxonomy" id="147567"/>
    <lineage>
        <taxon>Eukaryota</taxon>
        <taxon>Fungi</taxon>
        <taxon>Dikarya</taxon>
        <taxon>Ascomycota</taxon>
        <taxon>Pezizomycotina</taxon>
        <taxon>Dothideomycetes</taxon>
        <taxon>Pleosporomycetidae</taxon>
        <taxon>Pleosporales</taxon>
        <taxon>Pleosporales incertae sedis</taxon>
        <taxon>Lojkania</taxon>
    </lineage>
</organism>
<dbReference type="EMBL" id="ML986599">
    <property type="protein sequence ID" value="KAF2266260.1"/>
    <property type="molecule type" value="Genomic_DNA"/>
</dbReference>
<dbReference type="OrthoDB" id="1658288at2759"/>
<dbReference type="PANTHER" id="PTHR35205">
    <property type="entry name" value="NB-ARC AND TPR DOMAIN PROTEIN"/>
    <property type="match status" value="1"/>
</dbReference>
<name>A0A9P4KH10_9PLEO</name>
<evidence type="ECO:0000313" key="3">
    <source>
        <dbReference type="Proteomes" id="UP000800093"/>
    </source>
</evidence>
<evidence type="ECO:0000313" key="2">
    <source>
        <dbReference type="EMBL" id="KAF2266260.1"/>
    </source>
</evidence>
<feature type="domain" description="NB-ARC" evidence="1">
    <location>
        <begin position="161"/>
        <end position="342"/>
    </location>
</feature>
<accession>A0A9P4KH10</accession>
<dbReference type="PANTHER" id="PTHR35205:SF1">
    <property type="entry name" value="ZU5 DOMAIN-CONTAINING PROTEIN"/>
    <property type="match status" value="1"/>
</dbReference>